<evidence type="ECO:0000256" key="4">
    <source>
        <dbReference type="ARBA" id="ARBA00035174"/>
    </source>
</evidence>
<dbReference type="GO" id="GO:0006412">
    <property type="term" value="P:translation"/>
    <property type="evidence" value="ECO:0007669"/>
    <property type="project" value="UniProtKB-UniRule"/>
</dbReference>
<dbReference type="SUPFAM" id="SSF143800">
    <property type="entry name" value="L28p-like"/>
    <property type="match status" value="1"/>
</dbReference>
<dbReference type="OrthoDB" id="9805609at2"/>
<dbReference type="Gene3D" id="2.30.170.40">
    <property type="entry name" value="Ribosomal protein L28/L24"/>
    <property type="match status" value="1"/>
</dbReference>
<keyword evidence="8" id="KW-1185">Reference proteome</keyword>
<gene>
    <name evidence="5" type="primary">rpmB</name>
    <name evidence="7" type="ORF">SAMN05444392_10241</name>
</gene>
<organism evidence="7 8">
    <name type="scientific">Seinonella peptonophila</name>
    <dbReference type="NCBI Taxonomy" id="112248"/>
    <lineage>
        <taxon>Bacteria</taxon>
        <taxon>Bacillati</taxon>
        <taxon>Bacillota</taxon>
        <taxon>Bacilli</taxon>
        <taxon>Bacillales</taxon>
        <taxon>Thermoactinomycetaceae</taxon>
        <taxon>Seinonella</taxon>
    </lineage>
</organism>
<evidence type="ECO:0000256" key="3">
    <source>
        <dbReference type="ARBA" id="ARBA00023274"/>
    </source>
</evidence>
<evidence type="ECO:0000256" key="6">
    <source>
        <dbReference type="SAM" id="MobiDB-lite"/>
    </source>
</evidence>
<evidence type="ECO:0000313" key="7">
    <source>
        <dbReference type="EMBL" id="SHE60569.1"/>
    </source>
</evidence>
<dbReference type="Pfam" id="PF00830">
    <property type="entry name" value="Ribosomal_L28"/>
    <property type="match status" value="1"/>
</dbReference>
<dbReference type="PANTHER" id="PTHR39080:SF1">
    <property type="entry name" value="LARGE RIBOSOMAL SUBUNIT PROTEIN BL28A"/>
    <property type="match status" value="1"/>
</dbReference>
<keyword evidence="2 5" id="KW-0689">Ribosomal protein</keyword>
<feature type="region of interest" description="Disordered" evidence="6">
    <location>
        <begin position="1"/>
        <end position="28"/>
    </location>
</feature>
<dbReference type="PANTHER" id="PTHR39080">
    <property type="entry name" value="50S RIBOSOMAL PROTEIN L28"/>
    <property type="match status" value="1"/>
</dbReference>
<evidence type="ECO:0000256" key="2">
    <source>
        <dbReference type="ARBA" id="ARBA00022980"/>
    </source>
</evidence>
<dbReference type="InterPro" id="IPR037147">
    <property type="entry name" value="Ribosomal_bL28_sf"/>
</dbReference>
<keyword evidence="3 5" id="KW-0687">Ribonucleoprotein</keyword>
<reference evidence="7 8" key="1">
    <citation type="submission" date="2016-11" db="EMBL/GenBank/DDBJ databases">
        <authorList>
            <person name="Jaros S."/>
            <person name="Januszkiewicz K."/>
            <person name="Wedrychowicz H."/>
        </authorList>
    </citation>
    <scope>NUCLEOTIDE SEQUENCE [LARGE SCALE GENOMIC DNA]</scope>
    <source>
        <strain evidence="7 8">DSM 44666</strain>
    </source>
</reference>
<dbReference type="RefSeq" id="WP_073153025.1">
    <property type="nucleotide sequence ID" value="NZ_FQVL01000002.1"/>
</dbReference>
<dbReference type="GO" id="GO:0003735">
    <property type="term" value="F:structural constituent of ribosome"/>
    <property type="evidence" value="ECO:0007669"/>
    <property type="project" value="InterPro"/>
</dbReference>
<accession>A0A1M4UV68</accession>
<sequence length="63" mass="7139">MARRCYVTGKKAMSGNNVSHSHRKTRRKWGVNVQKVRIIDENGKPKRVYVSAKALKSGKVTRA</sequence>
<dbReference type="GO" id="GO:0005840">
    <property type="term" value="C:ribosome"/>
    <property type="evidence" value="ECO:0007669"/>
    <property type="project" value="UniProtKB-KW"/>
</dbReference>
<dbReference type="NCBIfam" id="TIGR00009">
    <property type="entry name" value="L28"/>
    <property type="match status" value="1"/>
</dbReference>
<dbReference type="InterPro" id="IPR034704">
    <property type="entry name" value="Ribosomal_bL28/bL31-like_sf"/>
</dbReference>
<dbReference type="InterPro" id="IPR050096">
    <property type="entry name" value="Bacterial_rp_bL28"/>
</dbReference>
<evidence type="ECO:0000256" key="1">
    <source>
        <dbReference type="ARBA" id="ARBA00008760"/>
    </source>
</evidence>
<evidence type="ECO:0000313" key="8">
    <source>
        <dbReference type="Proteomes" id="UP000184476"/>
    </source>
</evidence>
<protein>
    <recommendedName>
        <fullName evidence="4 5">Large ribosomal subunit protein bL28</fullName>
    </recommendedName>
</protein>
<dbReference type="HAMAP" id="MF_00373">
    <property type="entry name" value="Ribosomal_bL28"/>
    <property type="match status" value="1"/>
</dbReference>
<name>A0A1M4UV68_9BACL</name>
<evidence type="ECO:0000256" key="5">
    <source>
        <dbReference type="HAMAP-Rule" id="MF_00373"/>
    </source>
</evidence>
<dbReference type="Proteomes" id="UP000184476">
    <property type="component" value="Unassembled WGS sequence"/>
</dbReference>
<dbReference type="InterPro" id="IPR026569">
    <property type="entry name" value="Ribosomal_bL28"/>
</dbReference>
<dbReference type="AlphaFoldDB" id="A0A1M4UV68"/>
<dbReference type="GO" id="GO:1990904">
    <property type="term" value="C:ribonucleoprotein complex"/>
    <property type="evidence" value="ECO:0007669"/>
    <property type="project" value="UniProtKB-KW"/>
</dbReference>
<proteinExistence type="inferred from homology"/>
<dbReference type="EMBL" id="FQVL01000002">
    <property type="protein sequence ID" value="SHE60569.1"/>
    <property type="molecule type" value="Genomic_DNA"/>
</dbReference>
<dbReference type="STRING" id="112248.SAMN05444392_10241"/>
<dbReference type="InterPro" id="IPR001383">
    <property type="entry name" value="Ribosomal_bL28_bact-type"/>
</dbReference>
<comment type="similarity">
    <text evidence="1 5">Belongs to the bacterial ribosomal protein bL28 family.</text>
</comment>